<feature type="non-terminal residue" evidence="1">
    <location>
        <position position="1"/>
    </location>
</feature>
<dbReference type="Proteomes" id="UP000823775">
    <property type="component" value="Unassembled WGS sequence"/>
</dbReference>
<protein>
    <submittedName>
        <fullName evidence="1">Uncharacterized protein</fullName>
    </submittedName>
</protein>
<organism evidence="1 2">
    <name type="scientific">Datura stramonium</name>
    <name type="common">Jimsonweed</name>
    <name type="synonym">Common thornapple</name>
    <dbReference type="NCBI Taxonomy" id="4076"/>
    <lineage>
        <taxon>Eukaryota</taxon>
        <taxon>Viridiplantae</taxon>
        <taxon>Streptophyta</taxon>
        <taxon>Embryophyta</taxon>
        <taxon>Tracheophyta</taxon>
        <taxon>Spermatophyta</taxon>
        <taxon>Magnoliopsida</taxon>
        <taxon>eudicotyledons</taxon>
        <taxon>Gunneridae</taxon>
        <taxon>Pentapetalae</taxon>
        <taxon>asterids</taxon>
        <taxon>lamiids</taxon>
        <taxon>Solanales</taxon>
        <taxon>Solanaceae</taxon>
        <taxon>Solanoideae</taxon>
        <taxon>Datureae</taxon>
        <taxon>Datura</taxon>
    </lineage>
</organism>
<feature type="non-terminal residue" evidence="1">
    <location>
        <position position="112"/>
    </location>
</feature>
<evidence type="ECO:0000313" key="2">
    <source>
        <dbReference type="Proteomes" id="UP000823775"/>
    </source>
</evidence>
<gene>
    <name evidence="1" type="ORF">HAX54_036273</name>
</gene>
<dbReference type="EMBL" id="JACEIK010004799">
    <property type="protein sequence ID" value="MCD9646451.1"/>
    <property type="molecule type" value="Genomic_DNA"/>
</dbReference>
<evidence type="ECO:0000313" key="1">
    <source>
        <dbReference type="EMBL" id="MCD9646451.1"/>
    </source>
</evidence>
<name>A0ABS8VGT5_DATST</name>
<proteinExistence type="predicted"/>
<comment type="caution">
    <text evidence="1">The sequence shown here is derived from an EMBL/GenBank/DDBJ whole genome shotgun (WGS) entry which is preliminary data.</text>
</comment>
<reference evidence="1 2" key="1">
    <citation type="journal article" date="2021" name="BMC Genomics">
        <title>Datura genome reveals duplications of psychoactive alkaloid biosynthetic genes and high mutation rate following tissue culture.</title>
        <authorList>
            <person name="Rajewski A."/>
            <person name="Carter-House D."/>
            <person name="Stajich J."/>
            <person name="Litt A."/>
        </authorList>
    </citation>
    <scope>NUCLEOTIDE SEQUENCE [LARGE SCALE GENOMIC DNA]</scope>
    <source>
        <strain evidence="1">AR-01</strain>
    </source>
</reference>
<keyword evidence="2" id="KW-1185">Reference proteome</keyword>
<accession>A0ABS8VGT5</accession>
<sequence length="112" mass="12026">NVRRGHPWQGREGVEDLENLCNLEPKLPVTPMLVPAAESSPASLNMESFDGGLGRSQISKVGTNANAHTQPMRDSPVSTFPLPEQKVGNWTSLFSGNRAAANGLALNYVTPK</sequence>